<keyword evidence="5 11" id="KW-0808">Transferase</keyword>
<organism evidence="13 14">
    <name type="scientific">Marinomonas piezotolerans</name>
    <dbReference type="NCBI Taxonomy" id="2213058"/>
    <lineage>
        <taxon>Bacteria</taxon>
        <taxon>Pseudomonadati</taxon>
        <taxon>Pseudomonadota</taxon>
        <taxon>Gammaproteobacteria</taxon>
        <taxon>Oceanospirillales</taxon>
        <taxon>Oceanospirillaceae</taxon>
        <taxon>Marinomonas</taxon>
    </lineage>
</organism>
<evidence type="ECO:0000256" key="12">
    <source>
        <dbReference type="PIRSR" id="PIRSR006268-2"/>
    </source>
</evidence>
<dbReference type="Gene3D" id="3.10.520.10">
    <property type="entry name" value="ApbE-like domains"/>
    <property type="match status" value="1"/>
</dbReference>
<evidence type="ECO:0000256" key="7">
    <source>
        <dbReference type="ARBA" id="ARBA00022827"/>
    </source>
</evidence>
<evidence type="ECO:0000256" key="6">
    <source>
        <dbReference type="ARBA" id="ARBA00022723"/>
    </source>
</evidence>
<keyword evidence="4 11" id="KW-0285">Flavoprotein</keyword>
<evidence type="ECO:0000256" key="1">
    <source>
        <dbReference type="ARBA" id="ARBA00008282"/>
    </source>
</evidence>
<gene>
    <name evidence="13" type="ORF">DN730_03465</name>
</gene>
<comment type="similarity">
    <text evidence="1 11">Belongs to the ApbE family.</text>
</comment>
<dbReference type="Pfam" id="PF02424">
    <property type="entry name" value="ApbE"/>
    <property type="match status" value="1"/>
</dbReference>
<dbReference type="EC" id="2.7.1.180" evidence="2 11"/>
<dbReference type="AlphaFoldDB" id="A0A370UEB7"/>
<evidence type="ECO:0000256" key="11">
    <source>
        <dbReference type="PIRNR" id="PIRNR006268"/>
    </source>
</evidence>
<evidence type="ECO:0000256" key="5">
    <source>
        <dbReference type="ARBA" id="ARBA00022679"/>
    </source>
</evidence>
<feature type="binding site" evidence="12">
    <location>
        <position position="173"/>
    </location>
    <ligand>
        <name>Mg(2+)</name>
        <dbReference type="ChEBI" id="CHEBI:18420"/>
    </ligand>
</feature>
<dbReference type="OrthoDB" id="9778595at2"/>
<comment type="caution">
    <text evidence="13">The sequence shown here is derived from an EMBL/GenBank/DDBJ whole genome shotgun (WGS) entry which is preliminary data.</text>
</comment>
<comment type="catalytic activity">
    <reaction evidence="10 11">
        <text>L-threonyl-[protein] + FAD = FMN-L-threonyl-[protein] + AMP + H(+)</text>
        <dbReference type="Rhea" id="RHEA:36847"/>
        <dbReference type="Rhea" id="RHEA-COMP:11060"/>
        <dbReference type="Rhea" id="RHEA-COMP:11061"/>
        <dbReference type="ChEBI" id="CHEBI:15378"/>
        <dbReference type="ChEBI" id="CHEBI:30013"/>
        <dbReference type="ChEBI" id="CHEBI:57692"/>
        <dbReference type="ChEBI" id="CHEBI:74257"/>
        <dbReference type="ChEBI" id="CHEBI:456215"/>
        <dbReference type="EC" id="2.7.1.180"/>
    </reaction>
</comment>
<keyword evidence="14" id="KW-1185">Reference proteome</keyword>
<dbReference type="SUPFAM" id="SSF143631">
    <property type="entry name" value="ApbE-like"/>
    <property type="match status" value="1"/>
</dbReference>
<evidence type="ECO:0000256" key="9">
    <source>
        <dbReference type="ARBA" id="ARBA00031306"/>
    </source>
</evidence>
<evidence type="ECO:0000313" key="14">
    <source>
        <dbReference type="Proteomes" id="UP000254326"/>
    </source>
</evidence>
<evidence type="ECO:0000256" key="2">
    <source>
        <dbReference type="ARBA" id="ARBA00011955"/>
    </source>
</evidence>
<dbReference type="EMBL" id="QKRA01000001">
    <property type="protein sequence ID" value="RDL46109.1"/>
    <property type="molecule type" value="Genomic_DNA"/>
</dbReference>
<evidence type="ECO:0000256" key="8">
    <source>
        <dbReference type="ARBA" id="ARBA00022842"/>
    </source>
</evidence>
<keyword evidence="7 11" id="KW-0274">FAD</keyword>
<keyword evidence="6 11" id="KW-0479">Metal-binding</keyword>
<sequence>MTPIKLHIAASANPSCHPSPHLYKSDTSKVVFQCMASTCEILIDAPQLTHSQLTEVSTLGVAEAWRIEYKYSRYVIDNTWANLHKQHDAEQLIDQETQSLLGFAYQAWQLSDGLFDITSGRLREIWSLTRTRLPKQQDIDELMPYIGFSNLKWLPDTPESILIPTGVELDFGGIGKEYAVDRVLNILSEYLATKSLRYRLLVNFGGDLACKQNQCPPTPWNVGIESLSQSHRSDIDLELTQGALATSGDTKRFIEIDGKRFGHILNPKTGWPIRSPYRSVSVAGATCVQAGMLATLTLLQGNQAKEFINQTGVPYWLRSEHKTYTNQ</sequence>
<protein>
    <recommendedName>
        <fullName evidence="3 11">FAD:protein FMN transferase</fullName>
        <ecNumber evidence="2 11">2.7.1.180</ecNumber>
    </recommendedName>
    <alternativeName>
        <fullName evidence="9 11">Flavin transferase</fullName>
    </alternativeName>
</protein>
<evidence type="ECO:0000313" key="13">
    <source>
        <dbReference type="EMBL" id="RDL46109.1"/>
    </source>
</evidence>
<keyword evidence="8 11" id="KW-0460">Magnesium</keyword>
<dbReference type="PANTHER" id="PTHR30040:SF2">
    <property type="entry name" value="FAD:PROTEIN FMN TRANSFERASE"/>
    <property type="match status" value="1"/>
</dbReference>
<evidence type="ECO:0000256" key="3">
    <source>
        <dbReference type="ARBA" id="ARBA00016337"/>
    </source>
</evidence>
<comment type="cofactor">
    <cofactor evidence="12">
        <name>Mg(2+)</name>
        <dbReference type="ChEBI" id="CHEBI:18420"/>
    </cofactor>
    <cofactor evidence="12">
        <name>Mn(2+)</name>
        <dbReference type="ChEBI" id="CHEBI:29035"/>
    </cofactor>
    <text evidence="12">Magnesium. Can also use manganese.</text>
</comment>
<accession>A0A370UEB7</accession>
<evidence type="ECO:0000256" key="10">
    <source>
        <dbReference type="ARBA" id="ARBA00048540"/>
    </source>
</evidence>
<dbReference type="GO" id="GO:0046872">
    <property type="term" value="F:metal ion binding"/>
    <property type="evidence" value="ECO:0007669"/>
    <property type="project" value="UniProtKB-UniRule"/>
</dbReference>
<dbReference type="PIRSF" id="PIRSF006268">
    <property type="entry name" value="ApbE"/>
    <property type="match status" value="1"/>
</dbReference>
<dbReference type="Proteomes" id="UP000254326">
    <property type="component" value="Unassembled WGS sequence"/>
</dbReference>
<dbReference type="InterPro" id="IPR003374">
    <property type="entry name" value="ApbE-like_sf"/>
</dbReference>
<dbReference type="GO" id="GO:0016740">
    <property type="term" value="F:transferase activity"/>
    <property type="evidence" value="ECO:0007669"/>
    <property type="project" value="UniProtKB-UniRule"/>
</dbReference>
<evidence type="ECO:0000256" key="4">
    <source>
        <dbReference type="ARBA" id="ARBA00022630"/>
    </source>
</evidence>
<dbReference type="PANTHER" id="PTHR30040">
    <property type="entry name" value="THIAMINE BIOSYNTHESIS LIPOPROTEIN APBE"/>
    <property type="match status" value="1"/>
</dbReference>
<dbReference type="InterPro" id="IPR024932">
    <property type="entry name" value="ApbE"/>
</dbReference>
<feature type="binding site" evidence="12">
    <location>
        <position position="295"/>
    </location>
    <ligand>
        <name>Mg(2+)</name>
        <dbReference type="ChEBI" id="CHEBI:18420"/>
    </ligand>
</feature>
<proteinExistence type="inferred from homology"/>
<dbReference type="RefSeq" id="WP_115466695.1">
    <property type="nucleotide sequence ID" value="NZ_QKRA01000001.1"/>
</dbReference>
<name>A0A370UEB7_9GAMM</name>
<reference evidence="13 14" key="1">
    <citation type="submission" date="2018-06" db="EMBL/GenBank/DDBJ databases">
        <title>Marinomonas sp. YLB-05 draft genome sequence.</title>
        <authorList>
            <person name="Yu L."/>
            <person name="Tang X."/>
        </authorList>
    </citation>
    <scope>NUCLEOTIDE SEQUENCE [LARGE SCALE GENOMIC DNA]</scope>
    <source>
        <strain evidence="13 14">YLB-05</strain>
    </source>
</reference>